<feature type="compositionally biased region" description="Basic and acidic residues" evidence="1">
    <location>
        <begin position="38"/>
        <end position="47"/>
    </location>
</feature>
<reference evidence="2" key="1">
    <citation type="journal article" date="2021" name="Nat. Commun.">
        <title>Genetic determinants of endophytism in the Arabidopsis root mycobiome.</title>
        <authorList>
            <person name="Mesny F."/>
            <person name="Miyauchi S."/>
            <person name="Thiergart T."/>
            <person name="Pickel B."/>
            <person name="Atanasova L."/>
            <person name="Karlsson M."/>
            <person name="Huettel B."/>
            <person name="Barry K.W."/>
            <person name="Haridas S."/>
            <person name="Chen C."/>
            <person name="Bauer D."/>
            <person name="Andreopoulos W."/>
            <person name="Pangilinan J."/>
            <person name="LaButti K."/>
            <person name="Riley R."/>
            <person name="Lipzen A."/>
            <person name="Clum A."/>
            <person name="Drula E."/>
            <person name="Henrissat B."/>
            <person name="Kohler A."/>
            <person name="Grigoriev I.V."/>
            <person name="Martin F.M."/>
            <person name="Hacquard S."/>
        </authorList>
    </citation>
    <scope>NUCLEOTIDE SEQUENCE</scope>
    <source>
        <strain evidence="2">MPI-CAGE-AT-0021</strain>
    </source>
</reference>
<proteinExistence type="predicted"/>
<evidence type="ECO:0000313" key="2">
    <source>
        <dbReference type="EMBL" id="KAH7155258.1"/>
    </source>
</evidence>
<feature type="compositionally biased region" description="Low complexity" evidence="1">
    <location>
        <begin position="326"/>
        <end position="340"/>
    </location>
</feature>
<gene>
    <name evidence="2" type="ORF">B0J13DRAFT_654905</name>
</gene>
<evidence type="ECO:0000256" key="1">
    <source>
        <dbReference type="SAM" id="MobiDB-lite"/>
    </source>
</evidence>
<name>A0A9P9F486_9HYPO</name>
<sequence>MLPADPPIRKRSRKKGLRFTHRKRRRVQKPSPVNVVQEETREEVHEETQEEQSSSQATTPEEAPITQQPERRNSGQSPYNTYEEDQAWQTARRTQAVNWRSWVKCQKAGPRPNSILHFFSSANYSTLEPTTKSPTQIQLDLSPTARTALEAVILARSIHESTLHLTLYQISGGKTARLPLSVPNITTYLNVTSAKLDRTPAPTSSPASLRPPLPVPTARTSIWVTATFVLPPSPTPSTIQTRRSPTPVPNMERMNEVTQHDFGLRPKPLDRRVFIRLHVPIVPIEAMEVDEPVEANKTVEAVETAQPPVITSKPSPIGQDEGGNITDASASSQSSSSSSTKSRDATDAFTIPTNATSSSSRTLTPSPPSKRQRIRILNVTKPRSTSSDESPPSVIATMPSLPPTHPLNRASRDLWREGSKAVRRSDGAVNDADIINWLMTRKGGINAPWPKLENNQRAVEAMGKDTIDFEKIYTQQAEKEQNEKEKEGIRLANKRRYRPRSEWAKEKAAKQAAAEAAAETTTTAATATLKRPREDMESTGADREL</sequence>
<evidence type="ECO:0000313" key="3">
    <source>
        <dbReference type="Proteomes" id="UP000717696"/>
    </source>
</evidence>
<comment type="caution">
    <text evidence="2">The sequence shown here is derived from an EMBL/GenBank/DDBJ whole genome shotgun (WGS) entry which is preliminary data.</text>
</comment>
<dbReference type="AlphaFoldDB" id="A0A9P9F486"/>
<feature type="compositionally biased region" description="Basic and acidic residues" evidence="1">
    <location>
        <begin position="499"/>
        <end position="509"/>
    </location>
</feature>
<dbReference type="OrthoDB" id="5098283at2759"/>
<feature type="compositionally biased region" description="Low complexity" evidence="1">
    <location>
        <begin position="510"/>
        <end position="528"/>
    </location>
</feature>
<feature type="compositionally biased region" description="Basic residues" evidence="1">
    <location>
        <begin position="9"/>
        <end position="28"/>
    </location>
</feature>
<feature type="compositionally biased region" description="Basic and acidic residues" evidence="1">
    <location>
        <begin position="531"/>
        <end position="545"/>
    </location>
</feature>
<feature type="compositionally biased region" description="Low complexity" evidence="1">
    <location>
        <begin position="51"/>
        <end position="62"/>
    </location>
</feature>
<feature type="compositionally biased region" description="Basic and acidic residues" evidence="1">
    <location>
        <begin position="477"/>
        <end position="489"/>
    </location>
</feature>
<organism evidence="2 3">
    <name type="scientific">Dactylonectria estremocensis</name>
    <dbReference type="NCBI Taxonomy" id="1079267"/>
    <lineage>
        <taxon>Eukaryota</taxon>
        <taxon>Fungi</taxon>
        <taxon>Dikarya</taxon>
        <taxon>Ascomycota</taxon>
        <taxon>Pezizomycotina</taxon>
        <taxon>Sordariomycetes</taxon>
        <taxon>Hypocreomycetidae</taxon>
        <taxon>Hypocreales</taxon>
        <taxon>Nectriaceae</taxon>
        <taxon>Dactylonectria</taxon>
    </lineage>
</organism>
<feature type="region of interest" description="Disordered" evidence="1">
    <location>
        <begin position="1"/>
        <end position="87"/>
    </location>
</feature>
<dbReference type="Proteomes" id="UP000717696">
    <property type="component" value="Unassembled WGS sequence"/>
</dbReference>
<dbReference type="EMBL" id="JAGMUU010000004">
    <property type="protein sequence ID" value="KAH7155258.1"/>
    <property type="molecule type" value="Genomic_DNA"/>
</dbReference>
<protein>
    <submittedName>
        <fullName evidence="2">Uncharacterized protein</fullName>
    </submittedName>
</protein>
<keyword evidence="3" id="KW-1185">Reference proteome</keyword>
<feature type="region of interest" description="Disordered" evidence="1">
    <location>
        <begin position="300"/>
        <end position="410"/>
    </location>
</feature>
<accession>A0A9P9F486</accession>
<feature type="compositionally biased region" description="Polar residues" evidence="1">
    <location>
        <begin position="381"/>
        <end position="390"/>
    </location>
</feature>
<feature type="region of interest" description="Disordered" evidence="1">
    <location>
        <begin position="477"/>
        <end position="545"/>
    </location>
</feature>